<dbReference type="InterPro" id="IPR003406">
    <property type="entry name" value="Glyco_trans_14"/>
</dbReference>
<evidence type="ECO:0000313" key="8">
    <source>
        <dbReference type="Proteomes" id="UP000215914"/>
    </source>
</evidence>
<dbReference type="PANTHER" id="PTHR31042:SF96">
    <property type="entry name" value="GLYCOSYL TRANSFERASE, FAMILY 14"/>
    <property type="match status" value="1"/>
</dbReference>
<evidence type="ECO:0000313" key="7">
    <source>
        <dbReference type="EMBL" id="OTG35040.1"/>
    </source>
</evidence>
<evidence type="ECO:0000256" key="1">
    <source>
        <dbReference type="ARBA" id="ARBA00004606"/>
    </source>
</evidence>
<keyword evidence="8" id="KW-1185">Reference proteome</keyword>
<dbReference type="PANTHER" id="PTHR31042">
    <property type="entry name" value="CORE-2/I-BRANCHING BETA-1,6-N-ACETYLGLUCOSAMINYLTRANSFERASE FAMILY PROTEIN-RELATED"/>
    <property type="match status" value="1"/>
</dbReference>
<keyword evidence="4" id="KW-0378">Hydrolase</keyword>
<dbReference type="Proteomes" id="UP000215914">
    <property type="component" value="Chromosome 2"/>
</dbReference>
<dbReference type="InParanoid" id="A0A251VHJ6"/>
<evidence type="ECO:0000256" key="3">
    <source>
        <dbReference type="ARBA" id="ARBA00022679"/>
    </source>
</evidence>
<accession>A0A251VHJ6</accession>
<dbReference type="Gene3D" id="3.30.379.10">
    <property type="entry name" value="Chitobiase/beta-hexosaminidase domain 2-like"/>
    <property type="match status" value="1"/>
</dbReference>
<dbReference type="GO" id="GO:0016020">
    <property type="term" value="C:membrane"/>
    <property type="evidence" value="ECO:0007669"/>
    <property type="project" value="UniProtKB-SubCell"/>
</dbReference>
<dbReference type="InterPro" id="IPR044174">
    <property type="entry name" value="BC10-like"/>
</dbReference>
<keyword evidence="6" id="KW-0325">Glycoprotein</keyword>
<evidence type="ECO:0000256" key="5">
    <source>
        <dbReference type="ARBA" id="ARBA00023136"/>
    </source>
</evidence>
<evidence type="ECO:0000256" key="6">
    <source>
        <dbReference type="ARBA" id="ARBA00023180"/>
    </source>
</evidence>
<dbReference type="STRING" id="4232.A0A251VHJ6"/>
<protein>
    <submittedName>
        <fullName evidence="7">Putative glycosyl transferase, family 14, Chitobiase/beta-hexosaminidase domain 2-like protein</fullName>
    </submittedName>
</protein>
<dbReference type="EMBL" id="CM007891">
    <property type="protein sequence ID" value="OTG35040.1"/>
    <property type="molecule type" value="Genomic_DNA"/>
</dbReference>
<organism evidence="7 8">
    <name type="scientific">Helianthus annuus</name>
    <name type="common">Common sunflower</name>
    <dbReference type="NCBI Taxonomy" id="4232"/>
    <lineage>
        <taxon>Eukaryota</taxon>
        <taxon>Viridiplantae</taxon>
        <taxon>Streptophyta</taxon>
        <taxon>Embryophyta</taxon>
        <taxon>Tracheophyta</taxon>
        <taxon>Spermatophyta</taxon>
        <taxon>Magnoliopsida</taxon>
        <taxon>eudicotyledons</taxon>
        <taxon>Gunneridae</taxon>
        <taxon>Pentapetalae</taxon>
        <taxon>asterids</taxon>
        <taxon>campanulids</taxon>
        <taxon>Asterales</taxon>
        <taxon>Asteraceae</taxon>
        <taxon>Asteroideae</taxon>
        <taxon>Heliantheae alliance</taxon>
        <taxon>Heliantheae</taxon>
        <taxon>Helianthus</taxon>
    </lineage>
</organism>
<keyword evidence="3 7" id="KW-0808">Transferase</keyword>
<dbReference type="GO" id="GO:0016787">
    <property type="term" value="F:hydrolase activity"/>
    <property type="evidence" value="ECO:0007669"/>
    <property type="project" value="UniProtKB-KW"/>
</dbReference>
<name>A0A251VHJ6_HELAN</name>
<evidence type="ECO:0000256" key="4">
    <source>
        <dbReference type="ARBA" id="ARBA00022801"/>
    </source>
</evidence>
<gene>
    <name evidence="7" type="ORF">HannXRQ_Chr02g0052461</name>
</gene>
<dbReference type="Pfam" id="PF02485">
    <property type="entry name" value="Branch"/>
    <property type="match status" value="1"/>
</dbReference>
<dbReference type="InterPro" id="IPR029018">
    <property type="entry name" value="Hex-like_dom2"/>
</dbReference>
<dbReference type="AlphaFoldDB" id="A0A251VHJ6"/>
<reference evidence="8" key="1">
    <citation type="journal article" date="2017" name="Nature">
        <title>The sunflower genome provides insights into oil metabolism, flowering and Asterid evolution.</title>
        <authorList>
            <person name="Badouin H."/>
            <person name="Gouzy J."/>
            <person name="Grassa C.J."/>
            <person name="Murat F."/>
            <person name="Staton S.E."/>
            <person name="Cottret L."/>
            <person name="Lelandais-Briere C."/>
            <person name="Owens G.L."/>
            <person name="Carrere S."/>
            <person name="Mayjonade B."/>
            <person name="Legrand L."/>
            <person name="Gill N."/>
            <person name="Kane N.C."/>
            <person name="Bowers J.E."/>
            <person name="Hubner S."/>
            <person name="Bellec A."/>
            <person name="Berard A."/>
            <person name="Berges H."/>
            <person name="Blanchet N."/>
            <person name="Boniface M.C."/>
            <person name="Brunel D."/>
            <person name="Catrice O."/>
            <person name="Chaidir N."/>
            <person name="Claudel C."/>
            <person name="Donnadieu C."/>
            <person name="Faraut T."/>
            <person name="Fievet G."/>
            <person name="Helmstetter N."/>
            <person name="King M."/>
            <person name="Knapp S.J."/>
            <person name="Lai Z."/>
            <person name="Le Paslier M.C."/>
            <person name="Lippi Y."/>
            <person name="Lorenzon L."/>
            <person name="Mandel J.R."/>
            <person name="Marage G."/>
            <person name="Marchand G."/>
            <person name="Marquand E."/>
            <person name="Bret-Mestries E."/>
            <person name="Morien E."/>
            <person name="Nambeesan S."/>
            <person name="Nguyen T."/>
            <person name="Pegot-Espagnet P."/>
            <person name="Pouilly N."/>
            <person name="Raftis F."/>
            <person name="Sallet E."/>
            <person name="Schiex T."/>
            <person name="Thomas J."/>
            <person name="Vandecasteele C."/>
            <person name="Vares D."/>
            <person name="Vear F."/>
            <person name="Vautrin S."/>
            <person name="Crespi M."/>
            <person name="Mangin B."/>
            <person name="Burke J.M."/>
            <person name="Salse J."/>
            <person name="Munos S."/>
            <person name="Vincourt P."/>
            <person name="Rieseberg L.H."/>
            <person name="Langlade N.B."/>
        </authorList>
    </citation>
    <scope>NUCLEOTIDE SEQUENCE [LARGE SCALE GENOMIC DNA]</scope>
    <source>
        <strain evidence="8">cv. SF193</strain>
    </source>
</reference>
<keyword evidence="5" id="KW-0472">Membrane</keyword>
<comment type="subcellular location">
    <subcellularLocation>
        <location evidence="1">Membrane</location>
        <topology evidence="1">Single-pass type II membrane protein</topology>
    </subcellularLocation>
</comment>
<dbReference type="SUPFAM" id="SSF55545">
    <property type="entry name" value="beta-N-acetylhexosaminidase-like domain"/>
    <property type="match status" value="1"/>
</dbReference>
<sequence>MTNSDYILRKFRKQLILQMIYGQTFNVSAVEVPTTGATAVTKPINNKPKPASGINVLFSFLAISIRLLVTEPIHGILVVVLCKGDELQYGVDESHKLYVNSKGNPNYAHIEAATVYGALHVLCVLDKSFMRRWHLKDRSRYGRTQLLCRRALFANLFLCMLDPYGIANWSVRHVDWSEGKWHPKSYHEQDFSYQLIKNITKKTMVMPCMWNGINRPCYLFARKFKPDTLHRMIDLFTNQTMF</sequence>
<dbReference type="GO" id="GO:0016757">
    <property type="term" value="F:glycosyltransferase activity"/>
    <property type="evidence" value="ECO:0007669"/>
    <property type="project" value="UniProtKB-KW"/>
</dbReference>
<proteinExistence type="predicted"/>
<keyword evidence="2" id="KW-0328">Glycosyltransferase</keyword>
<evidence type="ECO:0000256" key="2">
    <source>
        <dbReference type="ARBA" id="ARBA00022676"/>
    </source>
</evidence>